<feature type="transmembrane region" description="Helical" evidence="1">
    <location>
        <begin position="474"/>
        <end position="492"/>
    </location>
</feature>
<feature type="transmembrane region" description="Helical" evidence="1">
    <location>
        <begin position="414"/>
        <end position="440"/>
    </location>
</feature>
<dbReference type="AlphaFoldDB" id="A0A8J2VS92"/>
<reference evidence="2" key="1">
    <citation type="journal article" date="2014" name="Int. J. Syst. Evol. Microbiol.">
        <title>Complete genome sequence of Corynebacterium casei LMG S-19264T (=DSM 44701T), isolated from a smear-ripened cheese.</title>
        <authorList>
            <consortium name="US DOE Joint Genome Institute (JGI-PGF)"/>
            <person name="Walter F."/>
            <person name="Albersmeier A."/>
            <person name="Kalinowski J."/>
            <person name="Ruckert C."/>
        </authorList>
    </citation>
    <scope>NUCLEOTIDE SEQUENCE</scope>
    <source>
        <strain evidence="2">CCM 7684</strain>
    </source>
</reference>
<evidence type="ECO:0000313" key="3">
    <source>
        <dbReference type="Proteomes" id="UP000602745"/>
    </source>
</evidence>
<sequence length="510" mass="53654">MNKIFSTVASQPALLRRLLAASAATAVVVGSVPAILSYPGGTWQAVLFCLISGGLLPLATLNLHSPFRVLTALFLALGFWAKFVAHFAVGAAFIEPIGNFAGTPAAWDQALTIASAGLAGVVAALVCMPRLEPRPQPAGGGSADLLVRFGVAILVISSVLALAVFAFNYGYAILRIGFVPKLSLHPFLYVPVAFAVSWGILLWLLGLTWWLIERGRLPPSALVYIAAAEGALATLSMGSRVQMILHVLAGLFALGCGMRWRGWRISITGLLKLAVIVAPLFIGTLLLVSVDRAISFAEAIATVPAETAGQTTAPGNAAPSRDAAPIDAEKKREMAVASSLRTIPHEISRLFVMRWVGLDGVLATVADDELGMPLLRRAALEQPAVGVDAIYQKMSGSPYARLDKFVFMTIPGPVAVAAFSGSAVLCFLFMAAAVMAGTLIEGLAGRLTANPAIAAVAGVAMAYLLVQLNFPRTLFFFVIELLLAVFAVSLFARVMRTPAGRISPTVPLAR</sequence>
<gene>
    <name evidence="2" type="ORF">GCM10007276_16380</name>
</gene>
<evidence type="ECO:0000313" key="2">
    <source>
        <dbReference type="EMBL" id="GGE39771.1"/>
    </source>
</evidence>
<comment type="caution">
    <text evidence="2">The sequence shown here is derived from an EMBL/GenBank/DDBJ whole genome shotgun (WGS) entry which is preliminary data.</text>
</comment>
<feature type="transmembrane region" description="Helical" evidence="1">
    <location>
        <begin position="106"/>
        <end position="126"/>
    </location>
</feature>
<keyword evidence="3" id="KW-1185">Reference proteome</keyword>
<dbReference type="Proteomes" id="UP000602745">
    <property type="component" value="Unassembled WGS sequence"/>
</dbReference>
<feature type="transmembrane region" description="Helical" evidence="1">
    <location>
        <begin position="267"/>
        <end position="288"/>
    </location>
</feature>
<organism evidence="2 3">
    <name type="scientific">Agaricicola taiwanensis</name>
    <dbReference type="NCBI Taxonomy" id="591372"/>
    <lineage>
        <taxon>Bacteria</taxon>
        <taxon>Pseudomonadati</taxon>
        <taxon>Pseudomonadota</taxon>
        <taxon>Alphaproteobacteria</taxon>
        <taxon>Rhodobacterales</taxon>
        <taxon>Paracoccaceae</taxon>
        <taxon>Agaricicola</taxon>
    </lineage>
</organism>
<proteinExistence type="predicted"/>
<feature type="transmembrane region" description="Helical" evidence="1">
    <location>
        <begin position="146"/>
        <end position="167"/>
    </location>
</feature>
<dbReference type="RefSeq" id="WP_188409273.1">
    <property type="nucleotide sequence ID" value="NZ_BMCP01000002.1"/>
</dbReference>
<feature type="transmembrane region" description="Helical" evidence="1">
    <location>
        <begin position="73"/>
        <end position="94"/>
    </location>
</feature>
<feature type="transmembrane region" description="Helical" evidence="1">
    <location>
        <begin position="42"/>
        <end position="61"/>
    </location>
</feature>
<feature type="transmembrane region" description="Helical" evidence="1">
    <location>
        <begin position="187"/>
        <end position="212"/>
    </location>
</feature>
<accession>A0A8J2VS92</accession>
<reference evidence="2" key="2">
    <citation type="submission" date="2020-09" db="EMBL/GenBank/DDBJ databases">
        <authorList>
            <person name="Sun Q."/>
            <person name="Sedlacek I."/>
        </authorList>
    </citation>
    <scope>NUCLEOTIDE SEQUENCE</scope>
    <source>
        <strain evidence="2">CCM 7684</strain>
    </source>
</reference>
<feature type="transmembrane region" description="Helical" evidence="1">
    <location>
        <begin position="221"/>
        <end position="237"/>
    </location>
</feature>
<protein>
    <submittedName>
        <fullName evidence="2">Uncharacterized protein</fullName>
    </submittedName>
</protein>
<dbReference type="EMBL" id="BMCP01000002">
    <property type="protein sequence ID" value="GGE39771.1"/>
    <property type="molecule type" value="Genomic_DNA"/>
</dbReference>
<keyword evidence="1" id="KW-0812">Transmembrane</keyword>
<feature type="transmembrane region" description="Helical" evidence="1">
    <location>
        <begin position="447"/>
        <end position="468"/>
    </location>
</feature>
<name>A0A8J2VS92_9RHOB</name>
<keyword evidence="1" id="KW-1133">Transmembrane helix</keyword>
<evidence type="ECO:0000256" key="1">
    <source>
        <dbReference type="SAM" id="Phobius"/>
    </source>
</evidence>
<keyword evidence="1" id="KW-0472">Membrane</keyword>